<name>A0A4Q1DAQ8_9BACT</name>
<keyword evidence="3" id="KW-1185">Reference proteome</keyword>
<dbReference type="EMBL" id="SDHZ01000001">
    <property type="protein sequence ID" value="RXK85643.1"/>
    <property type="molecule type" value="Genomic_DNA"/>
</dbReference>
<accession>A0A4Q1DAQ8</accession>
<organism evidence="2 3">
    <name type="scientific">Filimonas effusa</name>
    <dbReference type="NCBI Taxonomy" id="2508721"/>
    <lineage>
        <taxon>Bacteria</taxon>
        <taxon>Pseudomonadati</taxon>
        <taxon>Bacteroidota</taxon>
        <taxon>Chitinophagia</taxon>
        <taxon>Chitinophagales</taxon>
        <taxon>Chitinophagaceae</taxon>
        <taxon>Filimonas</taxon>
    </lineage>
</organism>
<feature type="chain" id="PRO_5020688542" description="Membrane or secreted protein" evidence="1">
    <location>
        <begin position="20"/>
        <end position="132"/>
    </location>
</feature>
<dbReference type="InterPro" id="IPR058512">
    <property type="entry name" value="DUF8199"/>
</dbReference>
<dbReference type="NCBIfam" id="NF047658">
    <property type="entry name" value="HYC_CC_PP"/>
    <property type="match status" value="1"/>
</dbReference>
<dbReference type="RefSeq" id="WP_129001396.1">
    <property type="nucleotide sequence ID" value="NZ_SDHZ01000001.1"/>
</dbReference>
<dbReference type="OrthoDB" id="676308at2"/>
<proteinExistence type="predicted"/>
<dbReference type="Pfam" id="PF26622">
    <property type="entry name" value="DUF8199"/>
    <property type="match status" value="1"/>
</dbReference>
<keyword evidence="1" id="KW-0732">Signal</keyword>
<evidence type="ECO:0008006" key="4">
    <source>
        <dbReference type="Google" id="ProtNLM"/>
    </source>
</evidence>
<dbReference type="InterPro" id="IPR058060">
    <property type="entry name" value="HYC_CC_PP"/>
</dbReference>
<evidence type="ECO:0000313" key="2">
    <source>
        <dbReference type="EMBL" id="RXK85643.1"/>
    </source>
</evidence>
<feature type="signal peptide" evidence="1">
    <location>
        <begin position="1"/>
        <end position="19"/>
    </location>
</feature>
<evidence type="ECO:0000313" key="3">
    <source>
        <dbReference type="Proteomes" id="UP000290545"/>
    </source>
</evidence>
<comment type="caution">
    <text evidence="2">The sequence shown here is derived from an EMBL/GenBank/DDBJ whole genome shotgun (WGS) entry which is preliminary data.</text>
</comment>
<sequence length="132" mass="14605">MKKLLVFILTFLYMGASTGTTLHLHYCMGKLVQEEQSHKETSRCSKCGMKKGLQAKKGCCKDEHKLVKIEKDQQAASQISLPDYFVAVLPPSLIEAPVASLPFATAITPVSHAPPQDMKPLHSYILYCSLLI</sequence>
<evidence type="ECO:0000256" key="1">
    <source>
        <dbReference type="SAM" id="SignalP"/>
    </source>
</evidence>
<dbReference type="Proteomes" id="UP000290545">
    <property type="component" value="Unassembled WGS sequence"/>
</dbReference>
<dbReference type="AlphaFoldDB" id="A0A4Q1DAQ8"/>
<gene>
    <name evidence="2" type="ORF">ESB13_02180</name>
</gene>
<reference evidence="2 3" key="1">
    <citation type="submission" date="2019-01" db="EMBL/GenBank/DDBJ databases">
        <title>Filimonas sp. strain TTM-71.</title>
        <authorList>
            <person name="Chen W.-M."/>
        </authorList>
    </citation>
    <scope>NUCLEOTIDE SEQUENCE [LARGE SCALE GENOMIC DNA]</scope>
    <source>
        <strain evidence="2 3">TTM-71</strain>
    </source>
</reference>
<protein>
    <recommendedName>
        <fullName evidence="4">Membrane or secreted protein</fullName>
    </recommendedName>
</protein>